<accession>A0A1E3XCH4</accession>
<dbReference type="AlphaFoldDB" id="A0A1E3XCH4"/>
<organism evidence="1 2">
    <name type="scientific">Candidatus Scalindua rubra</name>
    <dbReference type="NCBI Taxonomy" id="1872076"/>
    <lineage>
        <taxon>Bacteria</taxon>
        <taxon>Pseudomonadati</taxon>
        <taxon>Planctomycetota</taxon>
        <taxon>Candidatus Brocadiia</taxon>
        <taxon>Candidatus Brocadiales</taxon>
        <taxon>Candidatus Scalinduaceae</taxon>
        <taxon>Candidatus Scalindua</taxon>
    </lineage>
</organism>
<comment type="caution">
    <text evidence="1">The sequence shown here is derived from an EMBL/GenBank/DDBJ whole genome shotgun (WGS) entry which is preliminary data.</text>
</comment>
<gene>
    <name evidence="1" type="ORF">SCARUB_01554</name>
</gene>
<dbReference type="Proteomes" id="UP000094056">
    <property type="component" value="Unassembled WGS sequence"/>
</dbReference>
<name>A0A1E3XCH4_9BACT</name>
<dbReference type="EMBL" id="MAYW01000032">
    <property type="protein sequence ID" value="ODS33300.1"/>
    <property type="molecule type" value="Genomic_DNA"/>
</dbReference>
<evidence type="ECO:0000313" key="1">
    <source>
        <dbReference type="EMBL" id="ODS33300.1"/>
    </source>
</evidence>
<sequence length="46" mass="5247">MGQSELIKAIGEFEKLVELNPYFLEAYGFAYIVDTKGMLGFLDTKR</sequence>
<evidence type="ECO:0000313" key="2">
    <source>
        <dbReference type="Proteomes" id="UP000094056"/>
    </source>
</evidence>
<reference evidence="1 2" key="1">
    <citation type="submission" date="2016-07" db="EMBL/GenBank/DDBJ databases">
        <title>Draft genome of Scalindua rubra, obtained from a brine-seawater interface in the Red Sea, sheds light on salt adaptation in anammox bacteria.</title>
        <authorList>
            <person name="Speth D.R."/>
            <person name="Lagkouvardos I."/>
            <person name="Wang Y."/>
            <person name="Qian P.-Y."/>
            <person name="Dutilh B.E."/>
            <person name="Jetten M.S."/>
        </authorList>
    </citation>
    <scope>NUCLEOTIDE SEQUENCE [LARGE SCALE GENOMIC DNA]</scope>
    <source>
        <strain evidence="1">BSI-1</strain>
    </source>
</reference>
<protein>
    <submittedName>
        <fullName evidence="1">Uncharacterized protein</fullName>
    </submittedName>
</protein>
<proteinExistence type="predicted"/>